<gene>
    <name evidence="1" type="ORF">PZN02_002034</name>
</gene>
<protein>
    <submittedName>
        <fullName evidence="1">DUF6117 family protein</fullName>
    </submittedName>
</protein>
<evidence type="ECO:0000313" key="1">
    <source>
        <dbReference type="EMBL" id="WEX85800.1"/>
    </source>
</evidence>
<dbReference type="Pfam" id="PF19612">
    <property type="entry name" value="DUF6117"/>
    <property type="match status" value="1"/>
</dbReference>
<keyword evidence="2" id="KW-1185">Reference proteome</keyword>
<accession>A0ABY8D4M1</accession>
<organism evidence="1 2">
    <name type="scientific">Sinorhizobium garamanticum</name>
    <dbReference type="NCBI Taxonomy" id="680247"/>
    <lineage>
        <taxon>Bacteria</taxon>
        <taxon>Pseudomonadati</taxon>
        <taxon>Pseudomonadota</taxon>
        <taxon>Alphaproteobacteria</taxon>
        <taxon>Hyphomicrobiales</taxon>
        <taxon>Rhizobiaceae</taxon>
        <taxon>Sinorhizobium/Ensifer group</taxon>
        <taxon>Sinorhizobium</taxon>
    </lineage>
</organism>
<dbReference type="RefSeq" id="WP_280657884.1">
    <property type="nucleotide sequence ID" value="NZ_CP120373.1"/>
</dbReference>
<name>A0ABY8D4M1_9HYPH</name>
<proteinExistence type="predicted"/>
<dbReference type="EMBL" id="CP120373">
    <property type="protein sequence ID" value="WEX85800.1"/>
    <property type="molecule type" value="Genomic_DNA"/>
</dbReference>
<evidence type="ECO:0000313" key="2">
    <source>
        <dbReference type="Proteomes" id="UP001229355"/>
    </source>
</evidence>
<dbReference type="InterPro" id="IPR046120">
    <property type="entry name" value="DUF6117"/>
</dbReference>
<sequence>MSIPDYARANFQTLLRAAEAGDLALMECTDAQTRESRYVICAVGWENGDYLFTPLGHLADGNPYEAYVPPASEPDRT</sequence>
<dbReference type="Proteomes" id="UP001229355">
    <property type="component" value="Chromosome 1"/>
</dbReference>
<reference evidence="1 2" key="1">
    <citation type="submission" date="2023-03" db="EMBL/GenBank/DDBJ databases">
        <authorList>
            <person name="Kaur S."/>
            <person name="Espinosa-Saiz D."/>
            <person name="Velazquez E."/>
            <person name="Menendez E."/>
            <person name="diCenzo G.C."/>
        </authorList>
    </citation>
    <scope>NUCLEOTIDE SEQUENCE [LARGE SCALE GENOMIC DNA]</scope>
    <source>
        <strain evidence="1 2">LMG 24692</strain>
    </source>
</reference>